<dbReference type="Gene3D" id="2.60.120.260">
    <property type="entry name" value="Galactose-binding domain-like"/>
    <property type="match status" value="2"/>
</dbReference>
<accession>A0A8H6XWZ8</accession>
<dbReference type="AlphaFoldDB" id="A0A8H6XWZ8"/>
<sequence length="511" mass="52467">MNSLADPASSPLLTCTTYFRWSMFFPSGICGILRMSVDTIAIPSSRLVFLLTLLIVHFPSVPALSVDRTLERRDALSDSGLSSASWIWLPEPDLLTSAPVGGVAFIQTLTSPPGKTAAFASIAITVDNNFTLWVNGQPIGASDGVLDPWQTAHVFTAALNASSNIVAVLGANIGTDNPNPAGLLAAIRVSYTDGSNETVLSDNTWLASGIIPSDFPLPHDLSSFVQAEVATTYGSGPWGTSVTIPTPDANALDLTGSAWIWSTANASVSAAVGSVGFRKTVTSPAVNIATSATVLLTADNTFQLFINSQYIGAPPFDDNILGHASSWEYAQLFTDVALTPTTNVFTVLATNFAAQQAGGGPGSAGMVAAIQITFSDGSNETIRTDASWLAAPLASASSFLDAADSSLTPAISSGLFGISPWGTLSGTSNALSALTPSANFAAVVPSGASPPSSIPQTFSDPLPAPTSILPDTPSMSSAAPPTASSSNSAPASIRSQSILISALSILIFHLL</sequence>
<protein>
    <submittedName>
        <fullName evidence="2">Uncharacterized protein</fullName>
    </submittedName>
</protein>
<keyword evidence="3" id="KW-1185">Reference proteome</keyword>
<evidence type="ECO:0000256" key="1">
    <source>
        <dbReference type="SAM" id="MobiDB-lite"/>
    </source>
</evidence>
<comment type="caution">
    <text evidence="2">The sequence shown here is derived from an EMBL/GenBank/DDBJ whole genome shotgun (WGS) entry which is preliminary data.</text>
</comment>
<proteinExistence type="predicted"/>
<feature type="compositionally biased region" description="Low complexity" evidence="1">
    <location>
        <begin position="473"/>
        <end position="489"/>
    </location>
</feature>
<dbReference type="OrthoDB" id="3062325at2759"/>
<organism evidence="2 3">
    <name type="scientific">Mycena sanguinolenta</name>
    <dbReference type="NCBI Taxonomy" id="230812"/>
    <lineage>
        <taxon>Eukaryota</taxon>
        <taxon>Fungi</taxon>
        <taxon>Dikarya</taxon>
        <taxon>Basidiomycota</taxon>
        <taxon>Agaricomycotina</taxon>
        <taxon>Agaricomycetes</taxon>
        <taxon>Agaricomycetidae</taxon>
        <taxon>Agaricales</taxon>
        <taxon>Marasmiineae</taxon>
        <taxon>Mycenaceae</taxon>
        <taxon>Mycena</taxon>
    </lineage>
</organism>
<evidence type="ECO:0000313" key="2">
    <source>
        <dbReference type="EMBL" id="KAF7348106.1"/>
    </source>
</evidence>
<feature type="region of interest" description="Disordered" evidence="1">
    <location>
        <begin position="451"/>
        <end position="489"/>
    </location>
</feature>
<name>A0A8H6XWZ8_9AGAR</name>
<gene>
    <name evidence="2" type="ORF">MSAN_01763200</name>
</gene>
<reference evidence="2" key="1">
    <citation type="submission" date="2020-05" db="EMBL/GenBank/DDBJ databases">
        <title>Mycena genomes resolve the evolution of fungal bioluminescence.</title>
        <authorList>
            <person name="Tsai I.J."/>
        </authorList>
    </citation>
    <scope>NUCLEOTIDE SEQUENCE</scope>
    <source>
        <strain evidence="2">160909Yilan</strain>
    </source>
</reference>
<dbReference type="EMBL" id="JACAZH010000017">
    <property type="protein sequence ID" value="KAF7348106.1"/>
    <property type="molecule type" value="Genomic_DNA"/>
</dbReference>
<dbReference type="Proteomes" id="UP000623467">
    <property type="component" value="Unassembled WGS sequence"/>
</dbReference>
<evidence type="ECO:0000313" key="3">
    <source>
        <dbReference type="Proteomes" id="UP000623467"/>
    </source>
</evidence>